<dbReference type="EMBL" id="CP000749">
    <property type="protein sequence ID" value="ABR70877.1"/>
    <property type="molecule type" value="Genomic_DNA"/>
</dbReference>
<dbReference type="GO" id="GO:0006098">
    <property type="term" value="P:pentose-phosphate shunt"/>
    <property type="evidence" value="ECO:0007669"/>
    <property type="project" value="UniProtKB-UniRule"/>
</dbReference>
<dbReference type="GO" id="GO:0005737">
    <property type="term" value="C:cytoplasm"/>
    <property type="evidence" value="ECO:0007669"/>
    <property type="project" value="UniProtKB-SubCell"/>
</dbReference>
<comment type="similarity">
    <text evidence="4 10">Belongs to the transaldolase family. Type 2 subfamily.</text>
</comment>
<evidence type="ECO:0000256" key="10">
    <source>
        <dbReference type="HAMAP-Rule" id="MF_00493"/>
    </source>
</evidence>
<proteinExistence type="inferred from homology"/>
<dbReference type="HAMAP" id="MF_00493">
    <property type="entry name" value="Transaldolase_2"/>
    <property type="match status" value="1"/>
</dbReference>
<evidence type="ECO:0000256" key="9">
    <source>
        <dbReference type="ARBA" id="ARBA00023270"/>
    </source>
</evidence>
<dbReference type="EC" id="2.2.1.2" evidence="5 10"/>
<sequence>MKPIKDSNPFEDDFLSESISATKQLHMLGQSIWLDNITRELLNSGTLQHYIDHLNVTGLTSNPTIFDKAIKDSDNYNQAIAEKAADGLSGEALFFELALEDLTRAADVLRPTFDNTDGMDGWVSLEVSPLLVNNTAGTVAAAVDLHKRAQRPNMFIKIPGTPSGLTAIEETIFAGVPVNVTLLFSSEQYVAAAEAYMRGIERRIAKGLDPKVGSVASLFISRWDVAVNDRVSSDLRNHLGIAIAQQAYKDYCELLAAPHWQSLKTAGAQSQRLLWASTGSKDPTISDSYYVSALAAPHTINTIPEKTLLSFSKDGALSSVMTIDGVDAESKLLEFAIEGIDVGALADQLQQEGADAFTQSWNDLLAVIEQKSRGSKSDEAPF</sequence>
<name>A6VWP8_MARMS</name>
<comment type="pathway">
    <text evidence="3 10">Carbohydrate degradation; pentose phosphate pathway; D-glyceraldehyde 3-phosphate and beta-D-fructose 6-phosphate from D-ribose 5-phosphate and D-xylulose 5-phosphate (non-oxidative stage): step 2/3.</text>
</comment>
<keyword evidence="7 10" id="KW-0808">Transferase</keyword>
<dbReference type="PANTHER" id="PTHR10683:SF31">
    <property type="entry name" value="TRANSALDOLASE"/>
    <property type="match status" value="1"/>
</dbReference>
<evidence type="ECO:0000256" key="3">
    <source>
        <dbReference type="ARBA" id="ARBA00004857"/>
    </source>
</evidence>
<gene>
    <name evidence="10" type="primary">tal</name>
    <name evidence="11" type="ordered locus">Mmwyl1_1953</name>
</gene>
<dbReference type="NCBIfam" id="NF002881">
    <property type="entry name" value="PRK03343.1"/>
    <property type="match status" value="1"/>
</dbReference>
<evidence type="ECO:0000256" key="6">
    <source>
        <dbReference type="ARBA" id="ARBA00022490"/>
    </source>
</evidence>
<dbReference type="GO" id="GO:0005975">
    <property type="term" value="P:carbohydrate metabolic process"/>
    <property type="evidence" value="ECO:0007669"/>
    <property type="project" value="InterPro"/>
</dbReference>
<dbReference type="Pfam" id="PF00923">
    <property type="entry name" value="TAL_FSA"/>
    <property type="match status" value="1"/>
</dbReference>
<dbReference type="eggNOG" id="COG0176">
    <property type="taxonomic scope" value="Bacteria"/>
</dbReference>
<dbReference type="CDD" id="cd00955">
    <property type="entry name" value="Transaldolase_like"/>
    <property type="match status" value="1"/>
</dbReference>
<protein>
    <recommendedName>
        <fullName evidence="5 10">Transaldolase</fullName>
        <ecNumber evidence="5 10">2.2.1.2</ecNumber>
    </recommendedName>
</protein>
<dbReference type="InterPro" id="IPR004732">
    <property type="entry name" value="Transaldolase_2"/>
</dbReference>
<comment type="function">
    <text evidence="1 10">Transaldolase is important for the balance of metabolites in the pentose-phosphate pathway.</text>
</comment>
<accession>A6VWP8</accession>
<comment type="catalytic activity">
    <reaction evidence="10">
        <text>D-sedoheptulose 7-phosphate + D-glyceraldehyde 3-phosphate = D-erythrose 4-phosphate + beta-D-fructose 6-phosphate</text>
        <dbReference type="Rhea" id="RHEA:17053"/>
        <dbReference type="ChEBI" id="CHEBI:16897"/>
        <dbReference type="ChEBI" id="CHEBI:57483"/>
        <dbReference type="ChEBI" id="CHEBI:57634"/>
        <dbReference type="ChEBI" id="CHEBI:59776"/>
        <dbReference type="EC" id="2.2.1.2"/>
    </reaction>
</comment>
<evidence type="ECO:0000256" key="4">
    <source>
        <dbReference type="ARBA" id="ARBA00008426"/>
    </source>
</evidence>
<dbReference type="Gene3D" id="3.20.20.70">
    <property type="entry name" value="Aldolase class I"/>
    <property type="match status" value="1"/>
</dbReference>
<dbReference type="STRING" id="400668.Mmwyl1_1953"/>
<comment type="subcellular location">
    <subcellularLocation>
        <location evidence="2 10">Cytoplasm</location>
    </subcellularLocation>
</comment>
<evidence type="ECO:0000313" key="11">
    <source>
        <dbReference type="EMBL" id="ABR70877.1"/>
    </source>
</evidence>
<feature type="active site" description="Schiff-base intermediate with substrate" evidence="10">
    <location>
        <position position="157"/>
    </location>
</feature>
<keyword evidence="8 10" id="KW-0570">Pentose shunt</keyword>
<keyword evidence="9 10" id="KW-0704">Schiff base</keyword>
<evidence type="ECO:0000256" key="8">
    <source>
        <dbReference type="ARBA" id="ARBA00023126"/>
    </source>
</evidence>
<dbReference type="UniPathway" id="UPA00115">
    <property type="reaction ID" value="UER00414"/>
</dbReference>
<evidence type="ECO:0000256" key="1">
    <source>
        <dbReference type="ARBA" id="ARBA00003518"/>
    </source>
</evidence>
<organism evidence="11">
    <name type="scientific">Marinomonas sp. (strain MWYL1)</name>
    <dbReference type="NCBI Taxonomy" id="400668"/>
    <lineage>
        <taxon>Bacteria</taxon>
        <taxon>Pseudomonadati</taxon>
        <taxon>Pseudomonadota</taxon>
        <taxon>Gammaproteobacteria</taxon>
        <taxon>Oceanospirillales</taxon>
        <taxon>Oceanospirillaceae</taxon>
        <taxon>Marinomonas</taxon>
    </lineage>
</organism>
<reference evidence="11" key="1">
    <citation type="submission" date="2007-06" db="EMBL/GenBank/DDBJ databases">
        <title>Complete sequence of Marinomonas sp. MWYL1.</title>
        <authorList>
            <consortium name="US DOE Joint Genome Institute"/>
            <person name="Copeland A."/>
            <person name="Lucas S."/>
            <person name="Lapidus A."/>
            <person name="Barry K."/>
            <person name="Glavina del Rio T."/>
            <person name="Dalin E."/>
            <person name="Tice H."/>
            <person name="Pitluck S."/>
            <person name="Kiss H."/>
            <person name="Brettin T."/>
            <person name="Bruce D."/>
            <person name="Detter J.C."/>
            <person name="Han C."/>
            <person name="Schmutz J."/>
            <person name="Larimer F."/>
            <person name="Land M."/>
            <person name="Hauser L."/>
            <person name="Kyrpides N."/>
            <person name="Kim E."/>
            <person name="Johnston A.W.B."/>
            <person name="Todd J.D."/>
            <person name="Rogers R."/>
            <person name="Wexler M."/>
            <person name="Bond P.L."/>
            <person name="Li Y."/>
            <person name="Richardson P."/>
        </authorList>
    </citation>
    <scope>NUCLEOTIDE SEQUENCE [LARGE SCALE GENOMIC DNA]</scope>
    <source>
        <strain evidence="11">MWYL1</strain>
    </source>
</reference>
<dbReference type="KEGG" id="mmw:Mmwyl1_1953"/>
<dbReference type="PANTHER" id="PTHR10683">
    <property type="entry name" value="TRANSALDOLASE"/>
    <property type="match status" value="1"/>
</dbReference>
<dbReference type="HOGENOM" id="CLU_050771_1_0_6"/>
<dbReference type="InterPro" id="IPR001585">
    <property type="entry name" value="TAL/FSA"/>
</dbReference>
<dbReference type="AlphaFoldDB" id="A6VWP8"/>
<keyword evidence="6 10" id="KW-0963">Cytoplasm</keyword>
<dbReference type="PIRSF" id="PIRSF036915">
    <property type="entry name" value="Trnald_Bac_Plnt"/>
    <property type="match status" value="1"/>
</dbReference>
<dbReference type="InterPro" id="IPR013785">
    <property type="entry name" value="Aldolase_TIM"/>
</dbReference>
<dbReference type="NCBIfam" id="TIGR00876">
    <property type="entry name" value="tal_mycobact"/>
    <property type="match status" value="1"/>
</dbReference>
<evidence type="ECO:0000256" key="5">
    <source>
        <dbReference type="ARBA" id="ARBA00013151"/>
    </source>
</evidence>
<dbReference type="GO" id="GO:0004801">
    <property type="term" value="F:transaldolase activity"/>
    <property type="evidence" value="ECO:0007669"/>
    <property type="project" value="UniProtKB-UniRule"/>
</dbReference>
<dbReference type="SUPFAM" id="SSF51569">
    <property type="entry name" value="Aldolase"/>
    <property type="match status" value="1"/>
</dbReference>
<evidence type="ECO:0000256" key="7">
    <source>
        <dbReference type="ARBA" id="ARBA00022679"/>
    </source>
</evidence>
<evidence type="ECO:0000256" key="2">
    <source>
        <dbReference type="ARBA" id="ARBA00004496"/>
    </source>
</evidence>